<evidence type="ECO:0000256" key="2">
    <source>
        <dbReference type="ARBA" id="ARBA00004953"/>
    </source>
</evidence>
<keyword evidence="11" id="KW-1185">Reference proteome</keyword>
<dbReference type="KEGG" id="dpr:Despr_3335"/>
<keyword evidence="6 9" id="KW-0812">Transmembrane</keyword>
<evidence type="ECO:0000313" key="10">
    <source>
        <dbReference type="EMBL" id="ADW19461.1"/>
    </source>
</evidence>
<evidence type="ECO:0000256" key="7">
    <source>
        <dbReference type="ARBA" id="ARBA00022989"/>
    </source>
</evidence>
<feature type="transmembrane region" description="Helical" evidence="9">
    <location>
        <begin position="84"/>
        <end position="107"/>
    </location>
</feature>
<dbReference type="GO" id="GO:0005886">
    <property type="term" value="C:plasma membrane"/>
    <property type="evidence" value="ECO:0007669"/>
    <property type="project" value="UniProtKB-SubCell"/>
</dbReference>
<evidence type="ECO:0000256" key="8">
    <source>
        <dbReference type="ARBA" id="ARBA00023136"/>
    </source>
</evidence>
<evidence type="ECO:0000256" key="9">
    <source>
        <dbReference type="HAMAP-Rule" id="MF_00024"/>
    </source>
</evidence>
<evidence type="ECO:0000256" key="1">
    <source>
        <dbReference type="ARBA" id="ARBA00004651"/>
    </source>
</evidence>
<feature type="transmembrane region" description="Helical" evidence="9">
    <location>
        <begin position="56"/>
        <end position="77"/>
    </location>
</feature>
<dbReference type="Pfam" id="PF03186">
    <property type="entry name" value="CobD_Cbib"/>
    <property type="match status" value="1"/>
</dbReference>
<sequence length="324" mass="34775">MNAALGEWLPWMALPAAFALDALLGDPRWLPHPVRWMGRTIQLAEPLFRRWFKNELLAGLCFALSLILGCWALAFLIVRQAYGLHALAGFALETIMLFYCFSARSLAQAALEIDASLAAGEVDRARSQVAMIVGRDVERYGADDIARATVETVAENVVDGVLSPLFFAAIGGAPLALAYKMVNTLDSMVGYKNPRYLLFGRAAARIDDAANFLPARLSVGLIALACRLVAGASSRRALATGWREGANHASPNAGYPEAAFAGALGVRLNGPNSYHGVLVEKPYIGVGLGSVTLGHIRQACRLMTWTSLAGCLVAWQLSLVVSLF</sequence>
<dbReference type="EMBL" id="CP002364">
    <property type="protein sequence ID" value="ADW19461.1"/>
    <property type="molecule type" value="Genomic_DNA"/>
</dbReference>
<gene>
    <name evidence="9" type="primary">cobD</name>
    <name evidence="10" type="ordered locus">Despr_3335</name>
</gene>
<dbReference type="PANTHER" id="PTHR34308:SF1">
    <property type="entry name" value="COBALAMIN BIOSYNTHESIS PROTEIN CBIB"/>
    <property type="match status" value="1"/>
</dbReference>
<keyword evidence="10" id="KW-0436">Ligase</keyword>
<dbReference type="HAMAP" id="MF_00024">
    <property type="entry name" value="CobD_CbiB"/>
    <property type="match status" value="1"/>
</dbReference>
<dbReference type="Proteomes" id="UP000006365">
    <property type="component" value="Chromosome"/>
</dbReference>
<evidence type="ECO:0000256" key="3">
    <source>
        <dbReference type="ARBA" id="ARBA00006263"/>
    </source>
</evidence>
<dbReference type="GO" id="GO:0015420">
    <property type="term" value="F:ABC-type vitamin B12 transporter activity"/>
    <property type="evidence" value="ECO:0007669"/>
    <property type="project" value="UniProtKB-UniRule"/>
</dbReference>
<proteinExistence type="inferred from homology"/>
<keyword evidence="7 9" id="KW-1133">Transmembrane helix</keyword>
<name>A0A7U3YQD5_DESPD</name>
<dbReference type="RefSeq" id="WP_015725985.1">
    <property type="nucleotide sequence ID" value="NC_014972.1"/>
</dbReference>
<organism evidence="10 11">
    <name type="scientific">Desulfobulbus propionicus (strain ATCC 33891 / DSM 2032 / VKM B-1956 / 1pr3)</name>
    <dbReference type="NCBI Taxonomy" id="577650"/>
    <lineage>
        <taxon>Bacteria</taxon>
        <taxon>Pseudomonadati</taxon>
        <taxon>Thermodesulfobacteriota</taxon>
        <taxon>Desulfobulbia</taxon>
        <taxon>Desulfobulbales</taxon>
        <taxon>Desulfobulbaceae</taxon>
        <taxon>Desulfobulbus</taxon>
    </lineage>
</organism>
<feature type="transmembrane region" description="Helical" evidence="9">
    <location>
        <begin position="161"/>
        <end position="179"/>
    </location>
</feature>
<dbReference type="AlphaFoldDB" id="A0A7U3YQD5"/>
<dbReference type="GO" id="GO:0009236">
    <property type="term" value="P:cobalamin biosynthetic process"/>
    <property type="evidence" value="ECO:0007669"/>
    <property type="project" value="UniProtKB-UniRule"/>
</dbReference>
<evidence type="ECO:0000256" key="4">
    <source>
        <dbReference type="ARBA" id="ARBA00022475"/>
    </source>
</evidence>
<dbReference type="NCBIfam" id="TIGR00380">
    <property type="entry name" value="cobal_cbiB"/>
    <property type="match status" value="1"/>
</dbReference>
<comment type="similarity">
    <text evidence="3 9">Belongs to the CobD/CbiB family.</text>
</comment>
<evidence type="ECO:0000313" key="11">
    <source>
        <dbReference type="Proteomes" id="UP000006365"/>
    </source>
</evidence>
<dbReference type="GO" id="GO:0048472">
    <property type="term" value="F:threonine-phosphate decarboxylase activity"/>
    <property type="evidence" value="ECO:0007669"/>
    <property type="project" value="InterPro"/>
</dbReference>
<keyword evidence="5 9" id="KW-0169">Cobalamin biosynthesis</keyword>
<keyword evidence="8 9" id="KW-0472">Membrane</keyword>
<evidence type="ECO:0000256" key="6">
    <source>
        <dbReference type="ARBA" id="ARBA00022692"/>
    </source>
</evidence>
<keyword evidence="4 9" id="KW-1003">Cell membrane</keyword>
<protein>
    <recommendedName>
        <fullName evidence="9">Cobalamin biosynthesis protein CobD</fullName>
    </recommendedName>
</protein>
<dbReference type="GO" id="GO:0016874">
    <property type="term" value="F:ligase activity"/>
    <property type="evidence" value="ECO:0007669"/>
    <property type="project" value="UniProtKB-KW"/>
</dbReference>
<reference evidence="10 11" key="1">
    <citation type="journal article" date="2011" name="Stand. Genomic Sci.">
        <title>Complete genome sequence of Desulfobulbus propionicus type strain (1pr3).</title>
        <authorList>
            <person name="Pagani I."/>
            <person name="Lapidus A."/>
            <person name="Nolan M."/>
            <person name="Lucas S."/>
            <person name="Hammon N."/>
            <person name="Deshpande S."/>
            <person name="Cheng J.F."/>
            <person name="Chertkov O."/>
            <person name="Davenport K."/>
            <person name="Tapia R."/>
            <person name="Han C."/>
            <person name="Goodwin L."/>
            <person name="Pitluck S."/>
            <person name="Liolios K."/>
            <person name="Mavromatis K."/>
            <person name="Ivanova N."/>
            <person name="Mikhailova N."/>
            <person name="Pati A."/>
            <person name="Chen A."/>
            <person name="Palaniappan K."/>
            <person name="Land M."/>
            <person name="Hauser L."/>
            <person name="Chang Y.J."/>
            <person name="Jeffries C.D."/>
            <person name="Detter J.C."/>
            <person name="Brambilla E."/>
            <person name="Kannan K.P."/>
            <person name="Djao O.D."/>
            <person name="Rohde M."/>
            <person name="Pukall R."/>
            <person name="Spring S."/>
            <person name="Goker M."/>
            <person name="Sikorski J."/>
            <person name="Woyke T."/>
            <person name="Bristow J."/>
            <person name="Eisen J.A."/>
            <person name="Markowitz V."/>
            <person name="Hugenholtz P."/>
            <person name="Kyrpides N.C."/>
            <person name="Klenk H.P."/>
        </authorList>
    </citation>
    <scope>NUCLEOTIDE SEQUENCE [LARGE SCALE GENOMIC DNA]</scope>
    <source>
        <strain evidence="11">ATCC 33891 / DSM 2032 / 1pr3</strain>
    </source>
</reference>
<dbReference type="PANTHER" id="PTHR34308">
    <property type="entry name" value="COBALAMIN BIOSYNTHESIS PROTEIN CBIB"/>
    <property type="match status" value="1"/>
</dbReference>
<dbReference type="InterPro" id="IPR004485">
    <property type="entry name" value="Cobalamin_biosynth_CobD/CbiB"/>
</dbReference>
<comment type="caution">
    <text evidence="9">Lacks conserved residue(s) required for the propagation of feature annotation.</text>
</comment>
<comment type="pathway">
    <text evidence="2 9">Cofactor biosynthesis; adenosylcobalamin biosynthesis.</text>
</comment>
<comment type="subcellular location">
    <subcellularLocation>
        <location evidence="1 9">Cell membrane</location>
        <topology evidence="1 9">Multi-pass membrane protein</topology>
    </subcellularLocation>
</comment>
<accession>A0A7U3YQD5</accession>
<evidence type="ECO:0000256" key="5">
    <source>
        <dbReference type="ARBA" id="ARBA00022573"/>
    </source>
</evidence>
<comment type="function">
    <text evidence="9">Converts cobyric acid to cobinamide by the addition of aminopropanol on the F carboxylic group.</text>
</comment>
<dbReference type="UniPathway" id="UPA00148"/>